<dbReference type="Proteomes" id="UP001590951">
    <property type="component" value="Unassembled WGS sequence"/>
</dbReference>
<gene>
    <name evidence="1" type="ORF">ABVK25_002001</name>
</gene>
<dbReference type="EMBL" id="JBHFEH010000004">
    <property type="protein sequence ID" value="KAL2057617.1"/>
    <property type="molecule type" value="Genomic_DNA"/>
</dbReference>
<evidence type="ECO:0000313" key="2">
    <source>
        <dbReference type="Proteomes" id="UP001590951"/>
    </source>
</evidence>
<evidence type="ECO:0000313" key="1">
    <source>
        <dbReference type="EMBL" id="KAL2057617.1"/>
    </source>
</evidence>
<comment type="caution">
    <text evidence="1">The sequence shown here is derived from an EMBL/GenBank/DDBJ whole genome shotgun (WGS) entry which is preliminary data.</text>
</comment>
<sequence length="205" mass="22452">MEKLLAYLEMKEREQFHLPACIQPYPAALPSIAEESEGAEQAGEIDATRHELARYGLKELKEDTEPAGYDIYLGYALGTNDTTCAYSTPVSPRFEPFRGFGCTVLDPASLYCRAIKDQHAQLKLDVAIFHNLTQQSAHSSGTTSVKPILALIDHLIPKRSAWNPSSLPFADPATMGVLWCVSNHNPCHTARSIVPQASSVTPQGL</sequence>
<name>A0ABR4BJN0_9LECA</name>
<keyword evidence="2" id="KW-1185">Reference proteome</keyword>
<accession>A0ABR4BJN0</accession>
<reference evidence="1 2" key="1">
    <citation type="submission" date="2024-09" db="EMBL/GenBank/DDBJ databases">
        <title>Rethinking Asexuality: The Enigmatic Case of Functional Sexual Genes in Lepraria (Stereocaulaceae).</title>
        <authorList>
            <person name="Doellman M."/>
            <person name="Sun Y."/>
            <person name="Barcenas-Pena A."/>
            <person name="Lumbsch H.T."/>
            <person name="Grewe F."/>
        </authorList>
    </citation>
    <scope>NUCLEOTIDE SEQUENCE [LARGE SCALE GENOMIC DNA]</scope>
    <source>
        <strain evidence="1 2">Grewe 0041</strain>
    </source>
</reference>
<proteinExistence type="predicted"/>
<organism evidence="1 2">
    <name type="scientific">Lepraria finkii</name>
    <dbReference type="NCBI Taxonomy" id="1340010"/>
    <lineage>
        <taxon>Eukaryota</taxon>
        <taxon>Fungi</taxon>
        <taxon>Dikarya</taxon>
        <taxon>Ascomycota</taxon>
        <taxon>Pezizomycotina</taxon>
        <taxon>Lecanoromycetes</taxon>
        <taxon>OSLEUM clade</taxon>
        <taxon>Lecanoromycetidae</taxon>
        <taxon>Lecanorales</taxon>
        <taxon>Lecanorineae</taxon>
        <taxon>Stereocaulaceae</taxon>
        <taxon>Lepraria</taxon>
    </lineage>
</organism>
<protein>
    <submittedName>
        <fullName evidence="1">Uncharacterized protein</fullName>
    </submittedName>
</protein>